<reference evidence="8" key="5">
    <citation type="submission" date="2020-08" db="EMBL/GenBank/DDBJ databases">
        <authorList>
            <person name="Yang Y."/>
            <person name="Huo L."/>
            <person name="Yan J."/>
        </authorList>
    </citation>
    <scope>NUCLEOTIDE SEQUENCE</scope>
    <source>
        <strain evidence="8">ACSDCE</strain>
    </source>
</reference>
<name>A0A290HA63_9BACT</name>
<dbReference type="Pfam" id="PF05818">
    <property type="entry name" value="TraT"/>
    <property type="match status" value="1"/>
</dbReference>
<evidence type="ECO:0000313" key="7">
    <source>
        <dbReference type="EMBL" id="ATB68453.1"/>
    </source>
</evidence>
<feature type="signal peptide" evidence="6">
    <location>
        <begin position="1"/>
        <end position="25"/>
    </location>
</feature>
<reference evidence="7" key="4">
    <citation type="journal article" date="2020" name="MicrobiologyOpen">
        <title>Tetrachloroethene respiration in Sulfurospirillum species is regulated by a two-component system as unraveled by comparative genomics, transcriptomics, and regulator binding studies.</title>
        <authorList>
            <person name="Esken J."/>
            <person name="Goris T."/>
            <person name="Gadkari J."/>
            <person name="Bischler T."/>
            <person name="Forstner K.U."/>
            <person name="Sharma C.M."/>
            <person name="Diekert G."/>
            <person name="Schubert T."/>
        </authorList>
    </citation>
    <scope>NUCLEOTIDE SEQUENCE</scope>
    <source>
        <strain evidence="7">JPD-1</strain>
    </source>
</reference>
<reference evidence="9" key="2">
    <citation type="submission" date="2017-09" db="EMBL/GenBank/DDBJ databases">
        <title>The complete genome of Sulfurospirillum sp. JPD-1.</title>
        <authorList>
            <person name="Goris T."/>
        </authorList>
    </citation>
    <scope>NUCLEOTIDE SEQUENCE [LARGE SCALE GENOMIC DNA]</scope>
    <source>
        <strain evidence="9">JPD-1</strain>
    </source>
</reference>
<accession>A0A6G9VUG1</accession>
<sequence>MKKTTLHVGIALSAALILMSGCATSELQTSARMTQSVFINPVAKDKRTIFVSTKNTSGAPINLENRIIQALYAKGYTIVDDPEMATYVLMTNILFCNKKSENNVATGALMGGAAGAIANSGSNGRSMAAAGLGGAVVGGLIGKATEDTIFQMQVDIVIREKAKGKVMASTGTTGGQAGIRDGQKSGTMNSFGGPIRDADASGKMYSNTYSSSSQSYESDYIEHKTMMFAEATKMNLTLYEATPILEDKIAQQVAGLF</sequence>
<evidence type="ECO:0000256" key="6">
    <source>
        <dbReference type="SAM" id="SignalP"/>
    </source>
</evidence>
<keyword evidence="4" id="KW-0564">Palmitate</keyword>
<dbReference type="InterPro" id="IPR008874">
    <property type="entry name" value="TraT_complement-R"/>
</dbReference>
<accession>A0A290HA63</accession>
<proteinExistence type="predicted"/>
<reference evidence="7" key="3">
    <citation type="submission" date="2017-09" db="EMBL/GenBank/DDBJ databases">
        <authorList>
            <person name="Goris T."/>
        </authorList>
    </citation>
    <scope>NUCLEOTIDE SEQUENCE</scope>
    <source>
        <strain evidence="7">JPD-1</strain>
    </source>
</reference>
<dbReference type="EMBL" id="CP023275">
    <property type="protein sequence ID" value="ATB68453.1"/>
    <property type="molecule type" value="Genomic_DNA"/>
</dbReference>
<organism evidence="7 9">
    <name type="scientific">Sulfurospirillum diekertiae</name>
    <dbReference type="NCBI Taxonomy" id="1854492"/>
    <lineage>
        <taxon>Bacteria</taxon>
        <taxon>Pseudomonadati</taxon>
        <taxon>Campylobacterota</taxon>
        <taxon>Epsilonproteobacteria</taxon>
        <taxon>Campylobacterales</taxon>
        <taxon>Sulfurospirillaceae</taxon>
        <taxon>Sulfurospirillum</taxon>
    </lineage>
</organism>
<evidence type="ECO:0000313" key="10">
    <source>
        <dbReference type="Proteomes" id="UP000502831"/>
    </source>
</evidence>
<dbReference type="Proteomes" id="UP000217349">
    <property type="component" value="Chromosome"/>
</dbReference>
<feature type="chain" id="PRO_5041533462" evidence="6">
    <location>
        <begin position="26"/>
        <end position="257"/>
    </location>
</feature>
<dbReference type="RefSeq" id="WP_096045674.1">
    <property type="nucleotide sequence ID" value="NZ_CP023275.1"/>
</dbReference>
<dbReference type="AlphaFoldDB" id="A0A290HA63"/>
<evidence type="ECO:0000256" key="4">
    <source>
        <dbReference type="ARBA" id="ARBA00023139"/>
    </source>
</evidence>
<dbReference type="GO" id="GO:0009279">
    <property type="term" value="C:cell outer membrane"/>
    <property type="evidence" value="ECO:0007669"/>
    <property type="project" value="UniProtKB-SubCell"/>
</dbReference>
<keyword evidence="2 6" id="KW-0732">Signal</keyword>
<gene>
    <name evidence="8" type="ORF">FA584_08840</name>
    <name evidence="7" type="ORF">SJPD1_0324</name>
</gene>
<dbReference type="OrthoDB" id="9791439at2"/>
<reference evidence="8 10" key="1">
    <citation type="journal article" date="2017" name="Environ. Sci. Technol.">
        <title>Organohalide Respiration with Chlorinated Ethenes under Low pH Conditions.</title>
        <authorList>
            <person name="Yang Y."/>
            <person name="Capiro N.L."/>
            <person name="Marcet T.F."/>
            <person name="Yan J."/>
            <person name="Pennell K.D."/>
            <person name="Loffler F.E."/>
        </authorList>
    </citation>
    <scope>NUCLEOTIDE SEQUENCE [LARGE SCALE GENOMIC DNA]</scope>
    <source>
        <strain evidence="8 10">ACSDCE</strain>
    </source>
</reference>
<dbReference type="EMBL" id="CP039734">
    <property type="protein sequence ID" value="QIR76307.1"/>
    <property type="molecule type" value="Genomic_DNA"/>
</dbReference>
<dbReference type="PROSITE" id="PS51257">
    <property type="entry name" value="PROKAR_LIPOPROTEIN"/>
    <property type="match status" value="1"/>
</dbReference>
<evidence type="ECO:0000313" key="8">
    <source>
        <dbReference type="EMBL" id="QIR76307.1"/>
    </source>
</evidence>
<comment type="subcellular location">
    <subcellularLocation>
        <location evidence="1">Cell outer membrane</location>
        <topology evidence="1">Lipid-anchor</topology>
    </subcellularLocation>
</comment>
<keyword evidence="3" id="KW-0472">Membrane</keyword>
<evidence type="ECO:0000256" key="1">
    <source>
        <dbReference type="ARBA" id="ARBA00004459"/>
    </source>
</evidence>
<keyword evidence="5" id="KW-0449">Lipoprotein</keyword>
<evidence type="ECO:0000256" key="5">
    <source>
        <dbReference type="ARBA" id="ARBA00023288"/>
    </source>
</evidence>
<protein>
    <submittedName>
        <fullName evidence="8">Conjugal transfer protein TraT</fullName>
    </submittedName>
    <submittedName>
        <fullName evidence="7">TraT complement resistance protein</fullName>
    </submittedName>
</protein>
<evidence type="ECO:0000313" key="9">
    <source>
        <dbReference type="Proteomes" id="UP000217349"/>
    </source>
</evidence>
<dbReference type="Proteomes" id="UP000502831">
    <property type="component" value="Chromosome"/>
</dbReference>
<dbReference type="KEGG" id="sulj:SJPD1_0324"/>
<evidence type="ECO:0000256" key="3">
    <source>
        <dbReference type="ARBA" id="ARBA00023136"/>
    </source>
</evidence>
<evidence type="ECO:0000256" key="2">
    <source>
        <dbReference type="ARBA" id="ARBA00022729"/>
    </source>
</evidence>